<dbReference type="Proteomes" id="UP001396334">
    <property type="component" value="Unassembled WGS sequence"/>
</dbReference>
<proteinExistence type="predicted"/>
<feature type="region of interest" description="Disordered" evidence="1">
    <location>
        <begin position="1"/>
        <end position="44"/>
    </location>
</feature>
<organism evidence="2 3">
    <name type="scientific">Hibiscus sabdariffa</name>
    <name type="common">roselle</name>
    <dbReference type="NCBI Taxonomy" id="183260"/>
    <lineage>
        <taxon>Eukaryota</taxon>
        <taxon>Viridiplantae</taxon>
        <taxon>Streptophyta</taxon>
        <taxon>Embryophyta</taxon>
        <taxon>Tracheophyta</taxon>
        <taxon>Spermatophyta</taxon>
        <taxon>Magnoliopsida</taxon>
        <taxon>eudicotyledons</taxon>
        <taxon>Gunneridae</taxon>
        <taxon>Pentapetalae</taxon>
        <taxon>rosids</taxon>
        <taxon>malvids</taxon>
        <taxon>Malvales</taxon>
        <taxon>Malvaceae</taxon>
        <taxon>Malvoideae</taxon>
        <taxon>Hibiscus</taxon>
    </lineage>
</organism>
<evidence type="ECO:0000313" key="3">
    <source>
        <dbReference type="Proteomes" id="UP001396334"/>
    </source>
</evidence>
<reference evidence="2 3" key="1">
    <citation type="journal article" date="2024" name="G3 (Bethesda)">
        <title>Genome assembly of Hibiscus sabdariffa L. provides insights into metabolisms of medicinal natural products.</title>
        <authorList>
            <person name="Kim T."/>
        </authorList>
    </citation>
    <scope>NUCLEOTIDE SEQUENCE [LARGE SCALE GENOMIC DNA]</scope>
    <source>
        <strain evidence="2">TK-2024</strain>
        <tissue evidence="2">Old leaves</tissue>
    </source>
</reference>
<protein>
    <submittedName>
        <fullName evidence="2">Uncharacterized protein</fullName>
    </submittedName>
</protein>
<evidence type="ECO:0000256" key="1">
    <source>
        <dbReference type="SAM" id="MobiDB-lite"/>
    </source>
</evidence>
<accession>A0ABR2R035</accession>
<sequence length="128" mass="14641">MTVVEPMEKFGPWMQVTSKRNRRNGNGRDGRKNITVGTAGPNTTKGRYEVLCLKEDRASYTDTCVDEPSGGRYGDYVNGVARRNPYSTWRKPPDRKENKNPNMVDVGEWFRELSKNFSEPMSSKNEES</sequence>
<dbReference type="EMBL" id="JBBPBN010000029">
    <property type="protein sequence ID" value="KAK9006295.1"/>
    <property type="molecule type" value="Genomic_DNA"/>
</dbReference>
<gene>
    <name evidence="2" type="ORF">V6N11_035337</name>
</gene>
<feature type="region of interest" description="Disordered" evidence="1">
    <location>
        <begin position="83"/>
        <end position="104"/>
    </location>
</feature>
<name>A0ABR2R035_9ROSI</name>
<comment type="caution">
    <text evidence="2">The sequence shown here is derived from an EMBL/GenBank/DDBJ whole genome shotgun (WGS) entry which is preliminary data.</text>
</comment>
<evidence type="ECO:0000313" key="2">
    <source>
        <dbReference type="EMBL" id="KAK9006295.1"/>
    </source>
</evidence>
<keyword evidence="3" id="KW-1185">Reference proteome</keyword>